<keyword evidence="1" id="KW-0812">Transmembrane</keyword>
<dbReference type="Proteomes" id="UP000033651">
    <property type="component" value="Unassembled WGS sequence"/>
</dbReference>
<feature type="transmembrane region" description="Helical" evidence="1">
    <location>
        <begin position="86"/>
        <end position="103"/>
    </location>
</feature>
<feature type="transmembrane region" description="Helical" evidence="1">
    <location>
        <begin position="12"/>
        <end position="34"/>
    </location>
</feature>
<dbReference type="PATRIC" id="fig|345309.4.peg.3314"/>
<comment type="caution">
    <text evidence="2">The sequence shown here is derived from an EMBL/GenBank/DDBJ whole genome shotgun (WGS) entry which is preliminary data.</text>
</comment>
<feature type="transmembrane region" description="Helical" evidence="1">
    <location>
        <begin position="109"/>
        <end position="129"/>
    </location>
</feature>
<evidence type="ECO:0008006" key="4">
    <source>
        <dbReference type="Google" id="ProtNLM"/>
    </source>
</evidence>
<dbReference type="OrthoDB" id="1551186at2"/>
<dbReference type="RefSeq" id="WP_045830944.1">
    <property type="nucleotide sequence ID" value="NZ_JZRB01000046.1"/>
</dbReference>
<dbReference type="InterPro" id="IPR046289">
    <property type="entry name" value="DUF6326"/>
</dbReference>
<evidence type="ECO:0000313" key="3">
    <source>
        <dbReference type="Proteomes" id="UP000033651"/>
    </source>
</evidence>
<proteinExistence type="predicted"/>
<keyword evidence="1" id="KW-1133">Transmembrane helix</keyword>
<organism evidence="2 3">
    <name type="scientific">Luteibacter yeojuensis</name>
    <dbReference type="NCBI Taxonomy" id="345309"/>
    <lineage>
        <taxon>Bacteria</taxon>
        <taxon>Pseudomonadati</taxon>
        <taxon>Pseudomonadota</taxon>
        <taxon>Gammaproteobacteria</taxon>
        <taxon>Lysobacterales</taxon>
        <taxon>Rhodanobacteraceae</taxon>
        <taxon>Luteibacter</taxon>
    </lineage>
</organism>
<gene>
    <name evidence="2" type="ORF">VI08_17650</name>
</gene>
<feature type="transmembrane region" description="Helical" evidence="1">
    <location>
        <begin position="54"/>
        <end position="74"/>
    </location>
</feature>
<dbReference type="Pfam" id="PF19851">
    <property type="entry name" value="DUF6326"/>
    <property type="match status" value="1"/>
</dbReference>
<protein>
    <recommendedName>
        <fullName evidence="4">DoxX-like protein</fullName>
    </recommendedName>
</protein>
<dbReference type="AlphaFoldDB" id="A0A0F3K940"/>
<accession>A0A0F3K940</accession>
<keyword evidence="1" id="KW-0472">Membrane</keyword>
<reference evidence="2 3" key="1">
    <citation type="submission" date="2015-03" db="EMBL/GenBank/DDBJ databases">
        <title>Draft genome sequence of Luteibacter yeojuensis strain SU11.</title>
        <authorList>
            <person name="Sulaiman J."/>
            <person name="Priya K."/>
            <person name="Chan K.-G."/>
        </authorList>
    </citation>
    <scope>NUCLEOTIDE SEQUENCE [LARGE SCALE GENOMIC DNA]</scope>
    <source>
        <strain evidence="2 3">SU11</strain>
    </source>
</reference>
<keyword evidence="3" id="KW-1185">Reference proteome</keyword>
<name>A0A0F3K940_9GAMM</name>
<evidence type="ECO:0000256" key="1">
    <source>
        <dbReference type="SAM" id="Phobius"/>
    </source>
</evidence>
<dbReference type="EMBL" id="JZRB01000046">
    <property type="protein sequence ID" value="KJV27790.1"/>
    <property type="molecule type" value="Genomic_DNA"/>
</dbReference>
<evidence type="ECO:0000313" key="2">
    <source>
        <dbReference type="EMBL" id="KJV27790.1"/>
    </source>
</evidence>
<sequence>MARLEDVKVPVRLRLAGLWTSLMFCYVYGDYFGLYEQGKLRGMMEGSFGPLGPTTGGVLVGVSLMMAVPALMVFGSMVLPAIACKWLNVVLGLAYAAIMLLTMQGAPAFYVTLGVIEVLLSLATVASAWRWPKTA</sequence>